<evidence type="ECO:0000259" key="7">
    <source>
        <dbReference type="PROSITE" id="PS50850"/>
    </source>
</evidence>
<dbReference type="InterPro" id="IPR050930">
    <property type="entry name" value="MFS_Vesicular_Transporter"/>
</dbReference>
<feature type="transmembrane region" description="Helical" evidence="6">
    <location>
        <begin position="100"/>
        <end position="120"/>
    </location>
</feature>
<evidence type="ECO:0000256" key="5">
    <source>
        <dbReference type="ARBA" id="ARBA00023136"/>
    </source>
</evidence>
<feature type="transmembrane region" description="Helical" evidence="6">
    <location>
        <begin position="57"/>
        <end position="79"/>
    </location>
</feature>
<feature type="transmembrane region" description="Helical" evidence="6">
    <location>
        <begin position="132"/>
        <end position="153"/>
    </location>
</feature>
<organism evidence="8 9">
    <name type="scientific">Elysia chlorotica</name>
    <name type="common">Eastern emerald elysia</name>
    <name type="synonym">Sea slug</name>
    <dbReference type="NCBI Taxonomy" id="188477"/>
    <lineage>
        <taxon>Eukaryota</taxon>
        <taxon>Metazoa</taxon>
        <taxon>Spiralia</taxon>
        <taxon>Lophotrochozoa</taxon>
        <taxon>Mollusca</taxon>
        <taxon>Gastropoda</taxon>
        <taxon>Heterobranchia</taxon>
        <taxon>Euthyneura</taxon>
        <taxon>Panpulmonata</taxon>
        <taxon>Sacoglossa</taxon>
        <taxon>Placobranchoidea</taxon>
        <taxon>Plakobranchidae</taxon>
        <taxon>Elysia</taxon>
    </lineage>
</organism>
<dbReference type="PANTHER" id="PTHR23506:SF26">
    <property type="entry name" value="MFS-TYPE TRANSPORTER SLC18B1"/>
    <property type="match status" value="1"/>
</dbReference>
<keyword evidence="4 6" id="KW-1133">Transmembrane helix</keyword>
<dbReference type="Pfam" id="PF07690">
    <property type="entry name" value="MFS_1"/>
    <property type="match status" value="1"/>
</dbReference>
<sequence length="172" mass="18120">VFTIAPALYGLTAPLFGYISDSKGYVFSILILGNLGNGIAYLIIGPSPYLPFLPSKLWVVIIGTMLLGLSIGASVIPAIKCMLVGACDIGFENNLDTYGLVSGLFNSIWCLGGFVGPTIGGVLVNEMGFNKAASVIALSQFFSAIAALIFCIVRKVKQATKDQANLQVSYSQ</sequence>
<dbReference type="InterPro" id="IPR011701">
    <property type="entry name" value="MFS"/>
</dbReference>
<evidence type="ECO:0000256" key="1">
    <source>
        <dbReference type="ARBA" id="ARBA00004141"/>
    </source>
</evidence>
<gene>
    <name evidence="8" type="ORF">EGW08_015024</name>
</gene>
<dbReference type="GO" id="GO:0016020">
    <property type="term" value="C:membrane"/>
    <property type="evidence" value="ECO:0007669"/>
    <property type="project" value="UniProtKB-SubCell"/>
</dbReference>
<dbReference type="PANTHER" id="PTHR23506">
    <property type="entry name" value="GH10249P"/>
    <property type="match status" value="1"/>
</dbReference>
<evidence type="ECO:0000256" key="4">
    <source>
        <dbReference type="ARBA" id="ARBA00022989"/>
    </source>
</evidence>
<keyword evidence="3 6" id="KW-0812">Transmembrane</keyword>
<dbReference type="EMBL" id="RQTK01000600">
    <property type="protein sequence ID" value="RUS77197.1"/>
    <property type="molecule type" value="Genomic_DNA"/>
</dbReference>
<evidence type="ECO:0000313" key="8">
    <source>
        <dbReference type="EMBL" id="RUS77197.1"/>
    </source>
</evidence>
<feature type="non-terminal residue" evidence="8">
    <location>
        <position position="172"/>
    </location>
</feature>
<comment type="caution">
    <text evidence="8">The sequence shown here is derived from an EMBL/GenBank/DDBJ whole genome shotgun (WGS) entry which is preliminary data.</text>
</comment>
<dbReference type="GO" id="GO:0022857">
    <property type="term" value="F:transmembrane transporter activity"/>
    <property type="evidence" value="ECO:0007669"/>
    <property type="project" value="InterPro"/>
</dbReference>
<protein>
    <recommendedName>
        <fullName evidence="7">Major facilitator superfamily (MFS) profile domain-containing protein</fullName>
    </recommendedName>
</protein>
<evidence type="ECO:0000256" key="3">
    <source>
        <dbReference type="ARBA" id="ARBA00022692"/>
    </source>
</evidence>
<feature type="domain" description="Major facilitator superfamily (MFS) profile" evidence="7">
    <location>
        <begin position="1"/>
        <end position="172"/>
    </location>
</feature>
<proteinExistence type="predicted"/>
<keyword evidence="2" id="KW-0813">Transport</keyword>
<dbReference type="AlphaFoldDB" id="A0A3S1B0V1"/>
<dbReference type="OrthoDB" id="6153627at2759"/>
<dbReference type="InterPro" id="IPR036259">
    <property type="entry name" value="MFS_trans_sf"/>
</dbReference>
<reference evidence="8 9" key="1">
    <citation type="submission" date="2019-01" db="EMBL/GenBank/DDBJ databases">
        <title>A draft genome assembly of the solar-powered sea slug Elysia chlorotica.</title>
        <authorList>
            <person name="Cai H."/>
            <person name="Li Q."/>
            <person name="Fang X."/>
            <person name="Li J."/>
            <person name="Curtis N.E."/>
            <person name="Altenburger A."/>
            <person name="Shibata T."/>
            <person name="Feng M."/>
            <person name="Maeda T."/>
            <person name="Schwartz J.A."/>
            <person name="Shigenobu S."/>
            <person name="Lundholm N."/>
            <person name="Nishiyama T."/>
            <person name="Yang H."/>
            <person name="Hasebe M."/>
            <person name="Li S."/>
            <person name="Pierce S.K."/>
            <person name="Wang J."/>
        </authorList>
    </citation>
    <scope>NUCLEOTIDE SEQUENCE [LARGE SCALE GENOMIC DNA]</scope>
    <source>
        <strain evidence="8">EC2010</strain>
        <tissue evidence="8">Whole organism of an adult</tissue>
    </source>
</reference>
<comment type="subcellular location">
    <subcellularLocation>
        <location evidence="1">Membrane</location>
        <topology evidence="1">Multi-pass membrane protein</topology>
    </subcellularLocation>
</comment>
<dbReference type="Proteomes" id="UP000271974">
    <property type="component" value="Unassembled WGS sequence"/>
</dbReference>
<dbReference type="SUPFAM" id="SSF103473">
    <property type="entry name" value="MFS general substrate transporter"/>
    <property type="match status" value="1"/>
</dbReference>
<feature type="transmembrane region" description="Helical" evidence="6">
    <location>
        <begin position="25"/>
        <end position="45"/>
    </location>
</feature>
<accession>A0A3S1B0V1</accession>
<keyword evidence="5 6" id="KW-0472">Membrane</keyword>
<dbReference type="STRING" id="188477.A0A3S1B0V1"/>
<name>A0A3S1B0V1_ELYCH</name>
<dbReference type="Gene3D" id="1.20.1250.20">
    <property type="entry name" value="MFS general substrate transporter like domains"/>
    <property type="match status" value="1"/>
</dbReference>
<evidence type="ECO:0000313" key="9">
    <source>
        <dbReference type="Proteomes" id="UP000271974"/>
    </source>
</evidence>
<feature type="non-terminal residue" evidence="8">
    <location>
        <position position="1"/>
    </location>
</feature>
<dbReference type="PROSITE" id="PS50850">
    <property type="entry name" value="MFS"/>
    <property type="match status" value="1"/>
</dbReference>
<dbReference type="InterPro" id="IPR020846">
    <property type="entry name" value="MFS_dom"/>
</dbReference>
<evidence type="ECO:0000256" key="2">
    <source>
        <dbReference type="ARBA" id="ARBA00022448"/>
    </source>
</evidence>
<evidence type="ECO:0000256" key="6">
    <source>
        <dbReference type="SAM" id="Phobius"/>
    </source>
</evidence>
<keyword evidence="9" id="KW-1185">Reference proteome</keyword>